<dbReference type="CDD" id="cd00198">
    <property type="entry name" value="vWFA"/>
    <property type="match status" value="1"/>
</dbReference>
<gene>
    <name evidence="2" type="ORF">LSAA_5706</name>
</gene>
<name>A0A7R8H3Q8_LEPSM</name>
<accession>A0A7R8H3Q8</accession>
<dbReference type="GO" id="GO:0034472">
    <property type="term" value="P:snRNA 3'-end processing"/>
    <property type="evidence" value="ECO:0007669"/>
    <property type="project" value="TreeGrafter"/>
</dbReference>
<dbReference type="InterPro" id="IPR002035">
    <property type="entry name" value="VWF_A"/>
</dbReference>
<dbReference type="SUPFAM" id="SSF53300">
    <property type="entry name" value="vWA-like"/>
    <property type="match status" value="1"/>
</dbReference>
<protein>
    <submittedName>
        <fullName evidence="2">INTS6</fullName>
    </submittedName>
</protein>
<dbReference type="Proteomes" id="UP000675881">
    <property type="component" value="Chromosome 14"/>
</dbReference>
<reference evidence="2" key="1">
    <citation type="submission" date="2021-02" db="EMBL/GenBank/DDBJ databases">
        <authorList>
            <person name="Bekaert M."/>
        </authorList>
    </citation>
    <scope>NUCLEOTIDE SEQUENCE</scope>
    <source>
        <strain evidence="2">IoA-00</strain>
    </source>
</reference>
<organism evidence="2 3">
    <name type="scientific">Lepeophtheirus salmonis</name>
    <name type="common">Salmon louse</name>
    <name type="synonym">Caligus salmonis</name>
    <dbReference type="NCBI Taxonomy" id="72036"/>
    <lineage>
        <taxon>Eukaryota</taxon>
        <taxon>Metazoa</taxon>
        <taxon>Ecdysozoa</taxon>
        <taxon>Arthropoda</taxon>
        <taxon>Crustacea</taxon>
        <taxon>Multicrustacea</taxon>
        <taxon>Hexanauplia</taxon>
        <taxon>Copepoda</taxon>
        <taxon>Siphonostomatoida</taxon>
        <taxon>Caligidae</taxon>
        <taxon>Lepeophtheirus</taxon>
    </lineage>
</organism>
<dbReference type="PANTHER" id="PTHR12957">
    <property type="entry name" value="DEAD/H BOX POLYPEPTIDE 26/DICE1-RELATED"/>
    <property type="match status" value="1"/>
</dbReference>
<sequence>MEQKAYASGRCSLLDVAKGAVEFFVKMRQKFPESRGDRYMLLTFEDYPRNIKAGWKENFQTFMNELKNLVGSGMTTMGSALKQVFDILNMNRMQTGIDMYGQGRYPFYLEPVVIIVISDGGKLTTQDTVEAELNLPMHSTVPGSELTPSQDGHVATDKSPIDAMCEVTGGRSYVWLSISKKWGPDPPILNKHPDNDDSVQIADEDTLNAKVLTFSNENNCNIMPHTPNPILSPSNINWHNCRRLIYVPKSTQKGFTLGFLAVFPESFLPDIARNP</sequence>
<evidence type="ECO:0000313" key="3">
    <source>
        <dbReference type="Proteomes" id="UP000675881"/>
    </source>
</evidence>
<dbReference type="PANTHER" id="PTHR12957:SF2">
    <property type="entry name" value="INTEGRATOR COMPLEX SUBUNIT 6"/>
    <property type="match status" value="1"/>
</dbReference>
<dbReference type="Gene3D" id="3.40.50.410">
    <property type="entry name" value="von Willebrand factor, type A domain"/>
    <property type="match status" value="1"/>
</dbReference>
<dbReference type="GO" id="GO:0032039">
    <property type="term" value="C:integrator complex"/>
    <property type="evidence" value="ECO:0007669"/>
    <property type="project" value="TreeGrafter"/>
</dbReference>
<dbReference type="Pfam" id="PF13519">
    <property type="entry name" value="VWA_2"/>
    <property type="match status" value="1"/>
</dbReference>
<evidence type="ECO:0000259" key="1">
    <source>
        <dbReference type="Pfam" id="PF13519"/>
    </source>
</evidence>
<dbReference type="EMBL" id="HG994593">
    <property type="protein sequence ID" value="CAF2849166.1"/>
    <property type="molecule type" value="Genomic_DNA"/>
</dbReference>
<keyword evidence="3" id="KW-1185">Reference proteome</keyword>
<dbReference type="InterPro" id="IPR051113">
    <property type="entry name" value="Integrator_subunit6"/>
</dbReference>
<dbReference type="InterPro" id="IPR036465">
    <property type="entry name" value="vWFA_dom_sf"/>
</dbReference>
<dbReference type="AlphaFoldDB" id="A0A7R8H3Q8"/>
<feature type="domain" description="VWFA" evidence="1">
    <location>
        <begin position="11"/>
        <end position="120"/>
    </location>
</feature>
<proteinExistence type="predicted"/>
<evidence type="ECO:0000313" key="2">
    <source>
        <dbReference type="EMBL" id="CAF2849166.1"/>
    </source>
</evidence>
<dbReference type="OrthoDB" id="9449012at2759"/>